<accession>A0A7J9G8E1</accession>
<dbReference type="EMBL" id="JABFAD010000003">
    <property type="protein sequence ID" value="MBA0793840.1"/>
    <property type="molecule type" value="Genomic_DNA"/>
</dbReference>
<comment type="caution">
    <text evidence="1">The sequence shown here is derived from an EMBL/GenBank/DDBJ whole genome shotgun (WGS) entry which is preliminary data.</text>
</comment>
<sequence length="136" mass="15391">MFIWWTDIGSWLMTKGVKERLGLLAHICWNIWTTRNRLIFEGIKDNPLGIWHKALKEAAEFNESVDVECLTTSTFGSHWSAPTKAVLKLTSWCSSKKLAGIAAFARDGNGRIIEGANALLYEYRNQVIESERNSST</sequence>
<organism evidence="1 2">
    <name type="scientific">Gossypium harknessii</name>
    <dbReference type="NCBI Taxonomy" id="34285"/>
    <lineage>
        <taxon>Eukaryota</taxon>
        <taxon>Viridiplantae</taxon>
        <taxon>Streptophyta</taxon>
        <taxon>Embryophyta</taxon>
        <taxon>Tracheophyta</taxon>
        <taxon>Spermatophyta</taxon>
        <taxon>Magnoliopsida</taxon>
        <taxon>eudicotyledons</taxon>
        <taxon>Gunneridae</taxon>
        <taxon>Pentapetalae</taxon>
        <taxon>rosids</taxon>
        <taxon>malvids</taxon>
        <taxon>Malvales</taxon>
        <taxon>Malvaceae</taxon>
        <taxon>Malvoideae</taxon>
        <taxon>Gossypium</taxon>
    </lineage>
</organism>
<protein>
    <submittedName>
        <fullName evidence="1">Uncharacterized protein</fullName>
    </submittedName>
</protein>
<dbReference type="Proteomes" id="UP000593560">
    <property type="component" value="Unassembled WGS sequence"/>
</dbReference>
<name>A0A7J9G8E1_9ROSI</name>
<reference evidence="1 2" key="1">
    <citation type="journal article" date="2019" name="Genome Biol. Evol.">
        <title>Insights into the evolution of the New World diploid cottons (Gossypium, subgenus Houzingenia) based on genome sequencing.</title>
        <authorList>
            <person name="Grover C.E."/>
            <person name="Arick M.A. 2nd"/>
            <person name="Thrash A."/>
            <person name="Conover J.L."/>
            <person name="Sanders W.S."/>
            <person name="Peterson D.G."/>
            <person name="Frelichowski J.E."/>
            <person name="Scheffler J.A."/>
            <person name="Scheffler B.E."/>
            <person name="Wendel J.F."/>
        </authorList>
    </citation>
    <scope>NUCLEOTIDE SEQUENCE [LARGE SCALE GENOMIC DNA]</scope>
    <source>
        <strain evidence="1">0</strain>
        <tissue evidence="1">Leaf</tissue>
    </source>
</reference>
<dbReference type="AlphaFoldDB" id="A0A7J9G8E1"/>
<proteinExistence type="predicted"/>
<dbReference type="OrthoDB" id="1751471at2759"/>
<gene>
    <name evidence="1" type="ORF">Gohar_018222</name>
</gene>
<evidence type="ECO:0000313" key="2">
    <source>
        <dbReference type="Proteomes" id="UP000593560"/>
    </source>
</evidence>
<keyword evidence="2" id="KW-1185">Reference proteome</keyword>
<evidence type="ECO:0000313" key="1">
    <source>
        <dbReference type="EMBL" id="MBA0793840.1"/>
    </source>
</evidence>